<dbReference type="GeneID" id="75910269"/>
<evidence type="ECO:0000313" key="2">
    <source>
        <dbReference type="EMBL" id="KAI8584519.1"/>
    </source>
</evidence>
<keyword evidence="3" id="KW-1185">Reference proteome</keyword>
<accession>A0AAD5HIY1</accession>
<comment type="caution">
    <text evidence="2">The sequence shown here is derived from an EMBL/GenBank/DDBJ whole genome shotgun (WGS) entry which is preliminary data.</text>
</comment>
<dbReference type="AlphaFoldDB" id="A0AAD5HIY1"/>
<protein>
    <submittedName>
        <fullName evidence="2">Uncharacterized protein</fullName>
    </submittedName>
</protein>
<evidence type="ECO:0000256" key="1">
    <source>
        <dbReference type="SAM" id="MobiDB-lite"/>
    </source>
</evidence>
<gene>
    <name evidence="2" type="ORF">K450DRAFT_216742</name>
</gene>
<reference evidence="2" key="1">
    <citation type="submission" date="2021-06" db="EMBL/GenBank/DDBJ databases">
        <authorList>
            <consortium name="DOE Joint Genome Institute"/>
            <person name="Mondo S.J."/>
            <person name="Amses K.R."/>
            <person name="Simmons D.R."/>
            <person name="Longcore J.E."/>
            <person name="Seto K."/>
            <person name="Alves G.H."/>
            <person name="Bonds A.E."/>
            <person name="Quandt C.A."/>
            <person name="Davis W.J."/>
            <person name="Chang Y."/>
            <person name="Letcher P.M."/>
            <person name="Powell M.J."/>
            <person name="Kuo A."/>
            <person name="Labutti K."/>
            <person name="Pangilinan J."/>
            <person name="Andreopoulos W."/>
            <person name="Tritt A."/>
            <person name="Riley R."/>
            <person name="Hundley H."/>
            <person name="Johnson J."/>
            <person name="Lipzen A."/>
            <person name="Barry K."/>
            <person name="Berbee M.L."/>
            <person name="Buchler N.E."/>
            <person name="Grigoriev I.V."/>
            <person name="Spatafora J.W."/>
            <person name="Stajich J.E."/>
            <person name="James T.Y."/>
        </authorList>
    </citation>
    <scope>NUCLEOTIDE SEQUENCE</scope>
    <source>
        <strain evidence="2">AG</strain>
    </source>
</reference>
<proteinExistence type="predicted"/>
<reference evidence="2" key="2">
    <citation type="journal article" date="2022" name="Proc. Natl. Acad. Sci. U.S.A.">
        <title>Diploid-dominant life cycles characterize the early evolution of Fungi.</title>
        <authorList>
            <person name="Amses K.R."/>
            <person name="Simmons D.R."/>
            <person name="Longcore J.E."/>
            <person name="Mondo S.J."/>
            <person name="Seto K."/>
            <person name="Jeronimo G.H."/>
            <person name="Bonds A.E."/>
            <person name="Quandt C.A."/>
            <person name="Davis W.J."/>
            <person name="Chang Y."/>
            <person name="Federici B.A."/>
            <person name="Kuo A."/>
            <person name="LaButti K."/>
            <person name="Pangilinan J."/>
            <person name="Andreopoulos W."/>
            <person name="Tritt A."/>
            <person name="Riley R."/>
            <person name="Hundley H."/>
            <person name="Johnson J."/>
            <person name="Lipzen A."/>
            <person name="Barry K."/>
            <person name="Lang B.F."/>
            <person name="Cuomo C.A."/>
            <person name="Buchler N.E."/>
            <person name="Grigoriev I.V."/>
            <person name="Spatafora J.W."/>
            <person name="Stajich J.E."/>
            <person name="James T.Y."/>
        </authorList>
    </citation>
    <scope>NUCLEOTIDE SEQUENCE</scope>
    <source>
        <strain evidence="2">AG</strain>
    </source>
</reference>
<name>A0AAD5HIY1_UMBRA</name>
<organism evidence="2 3">
    <name type="scientific">Umbelopsis ramanniana AG</name>
    <dbReference type="NCBI Taxonomy" id="1314678"/>
    <lineage>
        <taxon>Eukaryota</taxon>
        <taxon>Fungi</taxon>
        <taxon>Fungi incertae sedis</taxon>
        <taxon>Mucoromycota</taxon>
        <taxon>Mucoromycotina</taxon>
        <taxon>Umbelopsidomycetes</taxon>
        <taxon>Umbelopsidales</taxon>
        <taxon>Umbelopsidaceae</taxon>
        <taxon>Umbelopsis</taxon>
    </lineage>
</organism>
<dbReference type="RefSeq" id="XP_051449523.1">
    <property type="nucleotide sequence ID" value="XM_051584919.1"/>
</dbReference>
<evidence type="ECO:0000313" key="3">
    <source>
        <dbReference type="Proteomes" id="UP001206595"/>
    </source>
</evidence>
<feature type="compositionally biased region" description="Basic residues" evidence="1">
    <location>
        <begin position="82"/>
        <end position="93"/>
    </location>
</feature>
<dbReference type="EMBL" id="MU620892">
    <property type="protein sequence ID" value="KAI8584519.1"/>
    <property type="molecule type" value="Genomic_DNA"/>
</dbReference>
<sequence>MIKQTGISPSSFILDWTILTNRASDCPKFSIPVQPAYTHHSKISLAHHQARNFKKKSKQAYIYKIALQEHSEPHSSPYCSPHSKHKLFTSKLL</sequence>
<dbReference type="Proteomes" id="UP001206595">
    <property type="component" value="Unassembled WGS sequence"/>
</dbReference>
<feature type="region of interest" description="Disordered" evidence="1">
    <location>
        <begin position="72"/>
        <end position="93"/>
    </location>
</feature>